<dbReference type="GO" id="GO:0032259">
    <property type="term" value="P:methylation"/>
    <property type="evidence" value="ECO:0007669"/>
    <property type="project" value="UniProtKB-KW"/>
</dbReference>
<feature type="binding site" evidence="4">
    <location>
        <position position="182"/>
    </location>
    <ligand>
        <name>S-adenosyl-L-methionine</name>
        <dbReference type="ChEBI" id="CHEBI:59789"/>
    </ligand>
</feature>
<reference evidence="7 8" key="2">
    <citation type="journal article" date="2013" name="Environ. Sci. Technol.">
        <title>The 4-tert-butylphenol-utilizing bacterium Sphingobium fuliginis OMI can degrade bisphenols via phenolic ring hydroxylation and meta-cleavage pathway.</title>
        <authorList>
            <person name="Ogata Y."/>
            <person name="Goda S."/>
            <person name="Toyama T."/>
            <person name="Sei K."/>
            <person name="Ike M."/>
        </authorList>
    </citation>
    <scope>NUCLEOTIDE SEQUENCE [LARGE SCALE GENOMIC DNA]</scope>
    <source>
        <strain evidence="7 8">OMI</strain>
    </source>
</reference>
<protein>
    <recommendedName>
        <fullName evidence="4">Release factor glutamine methyltransferase</fullName>
        <shortName evidence="4">RF MTase</shortName>
        <ecNumber evidence="4">2.1.1.297</ecNumber>
    </recommendedName>
    <alternativeName>
        <fullName evidence="4">N5-glutamine methyltransferase PrmC</fullName>
    </alternativeName>
    <alternativeName>
        <fullName evidence="4">Protein-(glutamine-N5) MTase PrmC</fullName>
    </alternativeName>
    <alternativeName>
        <fullName evidence="4">Protein-glutamine N-methyltransferase PrmC</fullName>
    </alternativeName>
</protein>
<feature type="binding site" evidence="4">
    <location>
        <begin position="116"/>
        <end position="120"/>
    </location>
    <ligand>
        <name>S-adenosyl-L-methionine</name>
        <dbReference type="ChEBI" id="CHEBI:59789"/>
    </ligand>
</feature>
<dbReference type="NCBIfam" id="TIGR00536">
    <property type="entry name" value="hemK_fam"/>
    <property type="match status" value="1"/>
</dbReference>
<keyword evidence="3 4" id="KW-0949">S-adenosyl-L-methionine</keyword>
<evidence type="ECO:0000256" key="4">
    <source>
        <dbReference type="HAMAP-Rule" id="MF_02126"/>
    </source>
</evidence>
<feature type="binding site" evidence="4">
    <location>
        <position position="139"/>
    </location>
    <ligand>
        <name>S-adenosyl-L-methionine</name>
        <dbReference type="ChEBI" id="CHEBI:59789"/>
    </ligand>
</feature>
<evidence type="ECO:0000256" key="2">
    <source>
        <dbReference type="ARBA" id="ARBA00022679"/>
    </source>
</evidence>
<feature type="domain" description="Methyltransferase" evidence="5">
    <location>
        <begin position="110"/>
        <end position="185"/>
    </location>
</feature>
<evidence type="ECO:0000259" key="6">
    <source>
        <dbReference type="Pfam" id="PF17827"/>
    </source>
</evidence>
<sequence length="275" mass="29347">MGVAPALRQATARLTPISATPRLDAELLLAHALGIDRNELLMRQRDLSVPPGFEALIDRRLTGEPIAYITGARDFWTISLRVTPDVLIPRPDSETLIEAALDHFGARSPSRILDLGTGSGALLLAALSQWPQASGVGVDISPAALAVAQGNADRLDLSERADFRMGDWAEGMDGCFDLILINPPYIASDVALAGDVLHEPESALFAGADGLDDYRRIAPMLPRLLAPDGMAAIEIGYDQRLSVFTLLADQGLSVAVRRDLAGHDRCLIATLAPSV</sequence>
<dbReference type="PANTHER" id="PTHR18895">
    <property type="entry name" value="HEMK METHYLTRANSFERASE"/>
    <property type="match status" value="1"/>
</dbReference>
<dbReference type="PROSITE" id="PS00092">
    <property type="entry name" value="N6_MTASE"/>
    <property type="match status" value="1"/>
</dbReference>
<organism evidence="7 8">
    <name type="scientific">Sphingobium fuliginis (strain ATCC 27551)</name>
    <dbReference type="NCBI Taxonomy" id="336203"/>
    <lineage>
        <taxon>Bacteria</taxon>
        <taxon>Pseudomonadati</taxon>
        <taxon>Pseudomonadota</taxon>
        <taxon>Alphaproteobacteria</taxon>
        <taxon>Sphingomonadales</taxon>
        <taxon>Sphingomonadaceae</taxon>
        <taxon>Sphingobium</taxon>
    </lineage>
</organism>
<dbReference type="Pfam" id="PF13847">
    <property type="entry name" value="Methyltransf_31"/>
    <property type="match status" value="1"/>
</dbReference>
<dbReference type="InterPro" id="IPR019874">
    <property type="entry name" value="RF_methyltr_PrmC"/>
</dbReference>
<keyword evidence="2 4" id="KW-0808">Transferase</keyword>
<dbReference type="InterPro" id="IPR050320">
    <property type="entry name" value="N5-glutamine_MTase"/>
</dbReference>
<comment type="similarity">
    <text evidence="4">Belongs to the protein N5-glutamine methyltransferase family. PrmC subfamily.</text>
</comment>
<evidence type="ECO:0000256" key="3">
    <source>
        <dbReference type="ARBA" id="ARBA00022691"/>
    </source>
</evidence>
<dbReference type="InterPro" id="IPR004556">
    <property type="entry name" value="HemK-like"/>
</dbReference>
<dbReference type="InterPro" id="IPR025714">
    <property type="entry name" value="Methyltranfer_dom"/>
</dbReference>
<dbReference type="Gene3D" id="1.10.8.10">
    <property type="entry name" value="DNA helicase RuvA subunit, C-terminal domain"/>
    <property type="match status" value="1"/>
</dbReference>
<feature type="binding site" evidence="4">
    <location>
        <position position="168"/>
    </location>
    <ligand>
        <name>S-adenosyl-L-methionine</name>
        <dbReference type="ChEBI" id="CHEBI:59789"/>
    </ligand>
</feature>
<dbReference type="SUPFAM" id="SSF53335">
    <property type="entry name" value="S-adenosyl-L-methionine-dependent methyltransferases"/>
    <property type="match status" value="1"/>
</dbReference>
<dbReference type="InterPro" id="IPR029063">
    <property type="entry name" value="SAM-dependent_MTases_sf"/>
</dbReference>
<evidence type="ECO:0000256" key="1">
    <source>
        <dbReference type="ARBA" id="ARBA00022603"/>
    </source>
</evidence>
<evidence type="ECO:0000259" key="5">
    <source>
        <dbReference type="Pfam" id="PF13847"/>
    </source>
</evidence>
<dbReference type="Proteomes" id="UP000221538">
    <property type="component" value="Unassembled WGS sequence"/>
</dbReference>
<dbReference type="InterPro" id="IPR002052">
    <property type="entry name" value="DNA_methylase_N6_adenine_CS"/>
</dbReference>
<comment type="function">
    <text evidence="4">Methylates the class 1 translation termination release factors RF1/PrfA and RF2/PrfB on the glutamine residue of the universally conserved GGQ motif.</text>
</comment>
<dbReference type="GO" id="GO:0003676">
    <property type="term" value="F:nucleic acid binding"/>
    <property type="evidence" value="ECO:0007669"/>
    <property type="project" value="InterPro"/>
</dbReference>
<dbReference type="RefSeq" id="WP_099185562.1">
    <property type="nucleotide sequence ID" value="NZ_BEWI01000030.1"/>
</dbReference>
<feature type="domain" description="Release factor glutamine methyltransferase N-terminal" evidence="6">
    <location>
        <begin position="6"/>
        <end position="71"/>
    </location>
</feature>
<dbReference type="CDD" id="cd02440">
    <property type="entry name" value="AdoMet_MTases"/>
    <property type="match status" value="1"/>
</dbReference>
<accession>A0A292ZAV1</accession>
<gene>
    <name evidence="4" type="primary">prmC</name>
    <name evidence="7" type="ORF">SFOMI_1132</name>
</gene>
<dbReference type="NCBIfam" id="TIGR03534">
    <property type="entry name" value="RF_mod_PrmC"/>
    <property type="match status" value="1"/>
</dbReference>
<dbReference type="Pfam" id="PF17827">
    <property type="entry name" value="PrmC_N"/>
    <property type="match status" value="1"/>
</dbReference>
<dbReference type="PANTHER" id="PTHR18895:SF74">
    <property type="entry name" value="MTRF1L RELEASE FACTOR GLUTAMINE METHYLTRANSFERASE"/>
    <property type="match status" value="1"/>
</dbReference>
<evidence type="ECO:0000313" key="7">
    <source>
        <dbReference type="EMBL" id="GAY20607.1"/>
    </source>
</evidence>
<dbReference type="GO" id="GO:0102559">
    <property type="term" value="F:peptide chain release factor N(5)-glutamine methyltransferase activity"/>
    <property type="evidence" value="ECO:0007669"/>
    <property type="project" value="UniProtKB-EC"/>
</dbReference>
<name>A0A292ZAV1_SPHSA</name>
<dbReference type="Gene3D" id="3.40.50.150">
    <property type="entry name" value="Vaccinia Virus protein VP39"/>
    <property type="match status" value="1"/>
</dbReference>
<comment type="catalytic activity">
    <reaction evidence="4">
        <text>L-glutaminyl-[peptide chain release factor] + S-adenosyl-L-methionine = N(5)-methyl-L-glutaminyl-[peptide chain release factor] + S-adenosyl-L-homocysteine + H(+)</text>
        <dbReference type="Rhea" id="RHEA:42896"/>
        <dbReference type="Rhea" id="RHEA-COMP:10271"/>
        <dbReference type="Rhea" id="RHEA-COMP:10272"/>
        <dbReference type="ChEBI" id="CHEBI:15378"/>
        <dbReference type="ChEBI" id="CHEBI:30011"/>
        <dbReference type="ChEBI" id="CHEBI:57856"/>
        <dbReference type="ChEBI" id="CHEBI:59789"/>
        <dbReference type="ChEBI" id="CHEBI:61891"/>
        <dbReference type="EC" id="2.1.1.297"/>
    </reaction>
</comment>
<dbReference type="EMBL" id="BEWI01000030">
    <property type="protein sequence ID" value="GAY20607.1"/>
    <property type="molecule type" value="Genomic_DNA"/>
</dbReference>
<proteinExistence type="inferred from homology"/>
<keyword evidence="1 4" id="KW-0489">Methyltransferase</keyword>
<dbReference type="EC" id="2.1.1.297" evidence="4"/>
<evidence type="ECO:0000313" key="8">
    <source>
        <dbReference type="Proteomes" id="UP000221538"/>
    </source>
</evidence>
<reference evidence="7 8" key="1">
    <citation type="journal article" date="2013" name="Biodegradation">
        <title>Occurrence of 4-tert-butylphenol (4-t-BP) biodegradation in an aquatic sample caused by the presence of Spirodela polyrrhiza and isolation of a 4-t-BP-utilizing bacterium.</title>
        <authorList>
            <person name="Ogata Y."/>
            <person name="Toyama T."/>
            <person name="Yu N."/>
            <person name="Wang X."/>
            <person name="Sei K."/>
            <person name="Ike M."/>
        </authorList>
    </citation>
    <scope>NUCLEOTIDE SEQUENCE [LARGE SCALE GENOMIC DNA]</scope>
    <source>
        <strain evidence="7 8">OMI</strain>
    </source>
</reference>
<feature type="binding site" evidence="4">
    <location>
        <begin position="182"/>
        <end position="185"/>
    </location>
    <ligand>
        <name>substrate</name>
    </ligand>
</feature>
<dbReference type="HAMAP" id="MF_02126">
    <property type="entry name" value="RF_methyltr_PrmC"/>
    <property type="match status" value="1"/>
</dbReference>
<comment type="caution">
    <text evidence="7">The sequence shown here is derived from an EMBL/GenBank/DDBJ whole genome shotgun (WGS) entry which is preliminary data.</text>
</comment>
<dbReference type="InterPro" id="IPR040758">
    <property type="entry name" value="PrmC_N"/>
</dbReference>
<dbReference type="AlphaFoldDB" id="A0A292ZAV1"/>